<feature type="region of interest" description="Disordered" evidence="1">
    <location>
        <begin position="364"/>
        <end position="432"/>
    </location>
</feature>
<evidence type="ECO:0000313" key="3">
    <source>
        <dbReference type="Proteomes" id="UP000188320"/>
    </source>
</evidence>
<dbReference type="EMBL" id="LSSK01001257">
    <property type="protein sequence ID" value="OMH80219.1"/>
    <property type="molecule type" value="Genomic_DNA"/>
</dbReference>
<protein>
    <submittedName>
        <fullName evidence="2">Uncharacterized protein</fullName>
    </submittedName>
</protein>
<dbReference type="AlphaFoldDB" id="A0A1R1PH17"/>
<feature type="compositionally biased region" description="Basic and acidic residues" evidence="1">
    <location>
        <begin position="364"/>
        <end position="375"/>
    </location>
</feature>
<name>A0A1R1PH17_ZANCU</name>
<dbReference type="Proteomes" id="UP000188320">
    <property type="component" value="Unassembled WGS sequence"/>
</dbReference>
<feature type="compositionally biased region" description="Polar residues" evidence="1">
    <location>
        <begin position="405"/>
        <end position="419"/>
    </location>
</feature>
<evidence type="ECO:0000313" key="2">
    <source>
        <dbReference type="EMBL" id="OMH80219.1"/>
    </source>
</evidence>
<accession>A0A1R1PH17</accession>
<keyword evidence="3" id="KW-1185">Reference proteome</keyword>
<gene>
    <name evidence="2" type="ORF">AX774_g6351</name>
</gene>
<evidence type="ECO:0000256" key="1">
    <source>
        <dbReference type="SAM" id="MobiDB-lite"/>
    </source>
</evidence>
<proteinExistence type="predicted"/>
<sequence>MNRFGERVPGLIAIDRQLRESYTPCAHFAFTNDAVHLLNTVSKIETYVQQSGRHSIEIVNNGIFDKLCILLSSINTKTQLINFRTFDDLITKILPIHQKHAHRDMDVRYLHQEKTTENEFGYDYNVCLLSGKRAKRKVGSSVMQDSHSSEKYKRVKRAVYFNLILDESRIKQIHARILIILILVLQNVVQFKQNIQMLPRNIKPNPVRLNHYILEMFFIPFVTHTIEAYLTDSEISRTDGTLYTLTTTALAHYIKTSNFNCPRMNLPWNTQTSNRGYDPKKTQSFLENFNNLLKLVDSQQLNQIHIGNNEFIETDLFLVLYRKFKKAGTAFFFIDEESQNLFKNQSCNVGYFSEQLNSTCSAERVESSSKPEKCQRPRSNTAPSKRTDHLTSRSPFQTPIKGNKTGASTKNKNAFTTQKAKVKPAQTPNPKSKRYSVLAKIFFGIAS</sequence>
<reference evidence="3" key="1">
    <citation type="submission" date="2017-01" db="EMBL/GenBank/DDBJ databases">
        <authorList>
            <person name="Wang Y."/>
            <person name="White M."/>
            <person name="Kvist S."/>
            <person name="Moncalvo J.-M."/>
        </authorList>
    </citation>
    <scope>NUCLEOTIDE SEQUENCE [LARGE SCALE GENOMIC DNA]</scope>
    <source>
        <strain evidence="3">COL-18-3</strain>
    </source>
</reference>
<comment type="caution">
    <text evidence="2">The sequence shown here is derived from an EMBL/GenBank/DDBJ whole genome shotgun (WGS) entry which is preliminary data.</text>
</comment>
<organism evidence="2 3">
    <name type="scientific">Zancudomyces culisetae</name>
    <name type="common">Gut fungus</name>
    <name type="synonym">Smittium culisetae</name>
    <dbReference type="NCBI Taxonomy" id="1213189"/>
    <lineage>
        <taxon>Eukaryota</taxon>
        <taxon>Fungi</taxon>
        <taxon>Fungi incertae sedis</taxon>
        <taxon>Zoopagomycota</taxon>
        <taxon>Kickxellomycotina</taxon>
        <taxon>Harpellomycetes</taxon>
        <taxon>Harpellales</taxon>
        <taxon>Legeriomycetaceae</taxon>
        <taxon>Zancudomyces</taxon>
    </lineage>
</organism>